<dbReference type="RefSeq" id="WP_212933153.1">
    <property type="nucleotide sequence ID" value="NZ_BORC01000001.1"/>
</dbReference>
<name>A0A919WEQ1_9BACI</name>
<feature type="domain" description="Metallo-beta-lactamase" evidence="7">
    <location>
        <begin position="513"/>
        <end position="724"/>
    </location>
</feature>
<dbReference type="PANTHER" id="PTHR30619:SF1">
    <property type="entry name" value="RECOMBINATION PROTEIN 2"/>
    <property type="match status" value="1"/>
</dbReference>
<dbReference type="InterPro" id="IPR004477">
    <property type="entry name" value="ComEC_N"/>
</dbReference>
<dbReference type="NCBIfam" id="TIGR00361">
    <property type="entry name" value="ComEC_Rec2"/>
    <property type="match status" value="1"/>
</dbReference>
<dbReference type="Pfam" id="PF00753">
    <property type="entry name" value="Lactamase_B"/>
    <property type="match status" value="1"/>
</dbReference>
<evidence type="ECO:0000256" key="2">
    <source>
        <dbReference type="ARBA" id="ARBA00022475"/>
    </source>
</evidence>
<organism evidence="8 9">
    <name type="scientific">Robertmurraya siralis</name>
    <dbReference type="NCBI Taxonomy" id="77777"/>
    <lineage>
        <taxon>Bacteria</taxon>
        <taxon>Bacillati</taxon>
        <taxon>Bacillota</taxon>
        <taxon>Bacilli</taxon>
        <taxon>Bacillales</taxon>
        <taxon>Bacillaceae</taxon>
        <taxon>Robertmurraya</taxon>
    </lineage>
</organism>
<keyword evidence="3 6" id="KW-0812">Transmembrane</keyword>
<dbReference type="Pfam" id="PF13567">
    <property type="entry name" value="DUF4131"/>
    <property type="match status" value="1"/>
</dbReference>
<comment type="caution">
    <text evidence="8">The sequence shown here is derived from an EMBL/GenBank/DDBJ whole genome shotgun (WGS) entry which is preliminary data.</text>
</comment>
<feature type="transmembrane region" description="Helical" evidence="6">
    <location>
        <begin position="454"/>
        <end position="471"/>
    </location>
</feature>
<evidence type="ECO:0000256" key="1">
    <source>
        <dbReference type="ARBA" id="ARBA00004651"/>
    </source>
</evidence>
<accession>A0A919WEQ1</accession>
<feature type="transmembrane region" description="Helical" evidence="6">
    <location>
        <begin position="44"/>
        <end position="64"/>
    </location>
</feature>
<feature type="transmembrane region" description="Helical" evidence="6">
    <location>
        <begin position="480"/>
        <end position="497"/>
    </location>
</feature>
<dbReference type="NCBIfam" id="TIGR00360">
    <property type="entry name" value="ComEC_N-term"/>
    <property type="match status" value="1"/>
</dbReference>
<dbReference type="GO" id="GO:0030420">
    <property type="term" value="P:establishment of competence for transformation"/>
    <property type="evidence" value="ECO:0007669"/>
    <property type="project" value="InterPro"/>
</dbReference>
<reference evidence="8" key="1">
    <citation type="submission" date="2021-03" db="EMBL/GenBank/DDBJ databases">
        <title>Antimicrobial resistance genes in bacteria isolated from Japanese honey, and their potential for conferring macrolide and lincosamide resistance in the American foulbrood pathogen Paenibacillus larvae.</title>
        <authorList>
            <person name="Okamoto M."/>
            <person name="Kumagai M."/>
            <person name="Kanamori H."/>
            <person name="Takamatsu D."/>
        </authorList>
    </citation>
    <scope>NUCLEOTIDE SEQUENCE</scope>
    <source>
        <strain evidence="8">J27TS8</strain>
    </source>
</reference>
<evidence type="ECO:0000259" key="7">
    <source>
        <dbReference type="SMART" id="SM00849"/>
    </source>
</evidence>
<feature type="transmembrane region" description="Helical" evidence="6">
    <location>
        <begin position="356"/>
        <end position="379"/>
    </location>
</feature>
<comment type="subcellular location">
    <subcellularLocation>
        <location evidence="1">Cell membrane</location>
        <topology evidence="1">Multi-pass membrane protein</topology>
    </subcellularLocation>
</comment>
<evidence type="ECO:0000256" key="3">
    <source>
        <dbReference type="ARBA" id="ARBA00022692"/>
    </source>
</evidence>
<dbReference type="CDD" id="cd07731">
    <property type="entry name" value="ComA-like_MBL-fold"/>
    <property type="match status" value="1"/>
</dbReference>
<dbReference type="InterPro" id="IPR035681">
    <property type="entry name" value="ComA-like_MBL"/>
</dbReference>
<feature type="transmembrane region" description="Helical" evidence="6">
    <location>
        <begin position="326"/>
        <end position="344"/>
    </location>
</feature>
<feature type="transmembrane region" description="Helical" evidence="6">
    <location>
        <begin position="231"/>
        <end position="252"/>
    </location>
</feature>
<feature type="transmembrane region" description="Helical" evidence="6">
    <location>
        <begin position="264"/>
        <end position="297"/>
    </location>
</feature>
<evidence type="ECO:0000313" key="8">
    <source>
        <dbReference type="EMBL" id="GIN60392.1"/>
    </source>
</evidence>
<dbReference type="InterPro" id="IPR025405">
    <property type="entry name" value="DUF4131"/>
</dbReference>
<sequence length="780" mass="89394">MKGKFIFVGLGALFGVLTALENLVFSGVFLLVFFSFFILKRYSFPQLLLIFSVFLLFFLQAKIYDSKNQTRMSGDEQEFIIALQNPMKIDGDFFSAYGKESKSKEKLVLQHRLSSITEKENFSNLTVGTVCQVQGRLKEPETNGNPRMFNYREYLRYEQIFWILEVEKWNPAHCYEQKNPLLYLQKLRQKGIQFIGEQFPENSAPLVAALVFGERNFIHEELIEAYQRLGIIHLLAISGLHVGMLVGFLFFIGLRCNVSRELMLLFLMMFLPVYIVLTGGAPSVIRACFMMLLALLLMKLTRKKLIPADIISIVFLFYVFTDPFVIYHVGFQLSFAVSASLIFSRSILRRYMDRPFLLLCATSFIAQLASIPIMLYHFYEFPLISLVANIIFVPLYSVVVLPLCLIWYIFALLFGEIMAPVASFLDFNFQLLNGLTLFLAKFPYNTLVLGRPNQLGLVMLCFGIPYGFYLWEKFKANKQMYLRLFFLLLLLFIPFFVERYFSPGEITLIDVGQGDSILIQLPKNKGTYLIDTGGTIQFSLEDWKKRRNPFEVGKDVLVPFLKSKGINVLDKLILTHGDMDHIGGATAVLNNMKVKEMVVPTVENRAELEDEVIALARNKEIPIYYAQKGDQWKVSEYTFHVLSPSSDRELERNDQSIVIYVKLGGLHWMFTGDLEEEGEGRLLSSYPALRIDVLKVAHHGSKTSTSEFWLEHLKPEIALISAGKNNRFGHPHAEVLKRLEERKITIFRTDRDGAIGYYFKGDKGTLLTGKPYAKAKAKSN</sequence>
<keyword evidence="2" id="KW-1003">Cell membrane</keyword>
<gene>
    <name evidence="8" type="primary">comEC</name>
    <name evidence="8" type="ORF">J27TS8_03850</name>
</gene>
<dbReference type="PANTHER" id="PTHR30619">
    <property type="entry name" value="DNA INTERNALIZATION/COMPETENCE PROTEIN COMEC/REC2"/>
    <property type="match status" value="1"/>
</dbReference>
<dbReference type="InterPro" id="IPR001279">
    <property type="entry name" value="Metallo-B-lactamas"/>
</dbReference>
<dbReference type="SMART" id="SM00849">
    <property type="entry name" value="Lactamase_B"/>
    <property type="match status" value="1"/>
</dbReference>
<dbReference type="Gene3D" id="3.60.15.10">
    <property type="entry name" value="Ribonuclease Z/Hydroxyacylglutathione hydrolase-like"/>
    <property type="match status" value="1"/>
</dbReference>
<proteinExistence type="predicted"/>
<evidence type="ECO:0000256" key="5">
    <source>
        <dbReference type="ARBA" id="ARBA00023136"/>
    </source>
</evidence>
<evidence type="ECO:0000256" key="4">
    <source>
        <dbReference type="ARBA" id="ARBA00022989"/>
    </source>
</evidence>
<dbReference type="InterPro" id="IPR036866">
    <property type="entry name" value="RibonucZ/Hydroxyglut_hydro"/>
</dbReference>
<dbReference type="Proteomes" id="UP000682111">
    <property type="component" value="Unassembled WGS sequence"/>
</dbReference>
<protein>
    <submittedName>
        <fullName evidence="8">ComE operon protein 3</fullName>
    </submittedName>
</protein>
<keyword evidence="9" id="KW-1185">Reference proteome</keyword>
<keyword evidence="5 6" id="KW-0472">Membrane</keyword>
<dbReference type="AlphaFoldDB" id="A0A919WEQ1"/>
<dbReference type="EMBL" id="BORC01000001">
    <property type="protein sequence ID" value="GIN60392.1"/>
    <property type="molecule type" value="Genomic_DNA"/>
</dbReference>
<evidence type="ECO:0000256" key="6">
    <source>
        <dbReference type="SAM" id="Phobius"/>
    </source>
</evidence>
<keyword evidence="4 6" id="KW-1133">Transmembrane helix</keyword>
<dbReference type="SUPFAM" id="SSF56281">
    <property type="entry name" value="Metallo-hydrolase/oxidoreductase"/>
    <property type="match status" value="1"/>
</dbReference>
<evidence type="ECO:0000313" key="9">
    <source>
        <dbReference type="Proteomes" id="UP000682111"/>
    </source>
</evidence>
<feature type="transmembrane region" description="Helical" evidence="6">
    <location>
        <begin position="421"/>
        <end position="442"/>
    </location>
</feature>
<feature type="transmembrane region" description="Helical" evidence="6">
    <location>
        <begin position="304"/>
        <end position="320"/>
    </location>
</feature>
<dbReference type="Pfam" id="PF03772">
    <property type="entry name" value="Competence"/>
    <property type="match status" value="1"/>
</dbReference>
<feature type="transmembrane region" description="Helical" evidence="6">
    <location>
        <begin position="12"/>
        <end position="38"/>
    </location>
</feature>
<dbReference type="GO" id="GO:0005886">
    <property type="term" value="C:plasma membrane"/>
    <property type="evidence" value="ECO:0007669"/>
    <property type="project" value="UniProtKB-SubCell"/>
</dbReference>
<feature type="transmembrane region" description="Helical" evidence="6">
    <location>
        <begin position="391"/>
        <end position="414"/>
    </location>
</feature>
<dbReference type="InterPro" id="IPR052159">
    <property type="entry name" value="Competence_DNA_uptake"/>
</dbReference>
<dbReference type="InterPro" id="IPR004797">
    <property type="entry name" value="Competence_ComEC/Rec2"/>
</dbReference>